<accession>A0AAE3FWV4</accession>
<dbReference type="InterPro" id="IPR008928">
    <property type="entry name" value="6-hairpin_glycosidase_sf"/>
</dbReference>
<gene>
    <name evidence="2" type="ORF">AArcSt2_06875</name>
</gene>
<dbReference type="EMBL" id="JAKRVX010000002">
    <property type="protein sequence ID" value="MCL9816666.1"/>
    <property type="molecule type" value="Genomic_DNA"/>
</dbReference>
<name>A0AAE3FWV4_9EURY</name>
<comment type="caution">
    <text evidence="2">The sequence shown here is derived from an EMBL/GenBank/DDBJ whole genome shotgun (WGS) entry which is preliminary data.</text>
</comment>
<proteinExistence type="predicted"/>
<dbReference type="AlphaFoldDB" id="A0AAE3FWV4"/>
<dbReference type="Gene3D" id="1.50.10.10">
    <property type="match status" value="1"/>
</dbReference>
<reference evidence="2" key="2">
    <citation type="submission" date="2022-02" db="EMBL/GenBank/DDBJ databases">
        <authorList>
            <person name="Elcheninov A.G."/>
            <person name="Sorokin D.Y."/>
            <person name="Kublanov I.V."/>
        </authorList>
    </citation>
    <scope>NUCLEOTIDE SEQUENCE</scope>
    <source>
        <strain evidence="2">AArc-St2</strain>
    </source>
</reference>
<dbReference type="InterPro" id="IPR004879">
    <property type="entry name" value="Ssp411-like_TRX"/>
</dbReference>
<evidence type="ECO:0000259" key="1">
    <source>
        <dbReference type="Pfam" id="PF03190"/>
    </source>
</evidence>
<dbReference type="Gene3D" id="3.40.30.10">
    <property type="entry name" value="Glutaredoxin"/>
    <property type="match status" value="1"/>
</dbReference>
<protein>
    <submittedName>
        <fullName evidence="2">DUF255 domain-containing protein</fullName>
    </submittedName>
</protein>
<dbReference type="PIRSF" id="PIRSF006402">
    <property type="entry name" value="UCP006402_thioredoxin"/>
    <property type="match status" value="1"/>
</dbReference>
<reference evidence="2" key="1">
    <citation type="journal article" date="2022" name="Syst. Appl. Microbiol.">
        <title>Natronocalculus amylovorans gen. nov., sp. nov., and Natranaeroarchaeum aerophilus sp. nov., dominant culturable amylolytic natronoarchaea from hypersaline soda lakes in southwestern Siberia.</title>
        <authorList>
            <person name="Sorokin D.Y."/>
            <person name="Elcheninov A.G."/>
            <person name="Khizhniak T.V."/>
            <person name="Koenen M."/>
            <person name="Bale N.J."/>
            <person name="Damste J.S.S."/>
            <person name="Kublanov I.V."/>
        </authorList>
    </citation>
    <scope>NUCLEOTIDE SEQUENCE</scope>
    <source>
        <strain evidence="2">AArc-St2</strain>
    </source>
</reference>
<sequence length="542" mass="59697">MSDSTRVDWRQWGVDAFEEAAETDTPVLLLLTATWSEECHEMDARTFAEPRIAAHVNDRFIPVRADVDKHPRVRERYNMGSFPTVAFLTPTGTLLTGTSYLPPDGFRQVIERVRDLWRQKGADSGRIPRALADEPTPRDTLSHRIDEHLAGQLTEQFDSEYGGWGTDAKFPLPRTIEFALKREQHTAVRTLDAIHRHLFDSVDGGFFRVAANRDWSGVRYEKTIEENAALLRAFANGYLYTGDDAYKQTAAQTIEFLTDELWTGVGVGGSLGPGQGAAYYGASASEREELTAPRRDLTVFAGGNALVADALLTYYSYTDDDRAKTSAERILTAIETELLEDNEIIHYVSGDERGESLLLSDTAQVLSAWTTAVQVLGDHTRLERATAIADQAIEKLFVGGSFSDGPNRDIGLLDRPLRPIDSSVELADALFELAILTGEDRYQEVAVEAMEAFAGAWDRMGVHIASYGAVVTRLLDDPLVIEIGTEPGTTLHRAALRIADHEKVVIPNASTPPDGEAIVRGSAQDTPITTPDELLAHIEDVV</sequence>
<dbReference type="InterPro" id="IPR012341">
    <property type="entry name" value="6hp_glycosidase-like_sf"/>
</dbReference>
<dbReference type="InterPro" id="IPR036249">
    <property type="entry name" value="Thioredoxin-like_sf"/>
</dbReference>
<evidence type="ECO:0000313" key="2">
    <source>
        <dbReference type="EMBL" id="MCL9816666.1"/>
    </source>
</evidence>
<dbReference type="Pfam" id="PF03190">
    <property type="entry name" value="Thioredox_DsbH"/>
    <property type="match status" value="1"/>
</dbReference>
<dbReference type="InterPro" id="IPR024705">
    <property type="entry name" value="Ssp411"/>
</dbReference>
<feature type="domain" description="Spermatogenesis-associated protein 20-like TRX" evidence="1">
    <location>
        <begin position="5"/>
        <end position="121"/>
    </location>
</feature>
<evidence type="ECO:0000313" key="3">
    <source>
        <dbReference type="Proteomes" id="UP001203207"/>
    </source>
</evidence>
<dbReference type="SUPFAM" id="SSF52833">
    <property type="entry name" value="Thioredoxin-like"/>
    <property type="match status" value="1"/>
</dbReference>
<dbReference type="Proteomes" id="UP001203207">
    <property type="component" value="Unassembled WGS sequence"/>
</dbReference>
<keyword evidence="3" id="KW-1185">Reference proteome</keyword>
<dbReference type="GO" id="GO:0005975">
    <property type="term" value="P:carbohydrate metabolic process"/>
    <property type="evidence" value="ECO:0007669"/>
    <property type="project" value="InterPro"/>
</dbReference>
<dbReference type="PANTHER" id="PTHR42899">
    <property type="entry name" value="SPERMATOGENESIS-ASSOCIATED PROTEIN 20"/>
    <property type="match status" value="1"/>
</dbReference>
<dbReference type="RefSeq" id="WP_250583525.1">
    <property type="nucleotide sequence ID" value="NZ_JAKRVX010000002.1"/>
</dbReference>
<organism evidence="2 3">
    <name type="scientific">Natronocalculus amylovorans</name>
    <dbReference type="NCBI Taxonomy" id="2917812"/>
    <lineage>
        <taxon>Archaea</taxon>
        <taxon>Methanobacteriati</taxon>
        <taxon>Methanobacteriota</taxon>
        <taxon>Stenosarchaea group</taxon>
        <taxon>Halobacteria</taxon>
        <taxon>Halobacteriales</taxon>
        <taxon>Haloferacaceae</taxon>
        <taxon>Natronocalculus</taxon>
    </lineage>
</organism>
<dbReference type="PANTHER" id="PTHR42899:SF1">
    <property type="entry name" value="SPERMATOGENESIS-ASSOCIATED PROTEIN 20"/>
    <property type="match status" value="1"/>
</dbReference>
<dbReference type="SUPFAM" id="SSF48208">
    <property type="entry name" value="Six-hairpin glycosidases"/>
    <property type="match status" value="1"/>
</dbReference>